<dbReference type="AlphaFoldDB" id="A0A9X1W9R6"/>
<sequence>MTHFEHANITVPNIDASIAFLAIAAPDFRVKADVTPKGEKRWLHIGNNNHYFALQEPKDIKTFQDQRNPYHDIGVNHLAMIVDDLELKKRKLLEAGYRMNGDLVNEPYRKRVYFFDSAGFEWELVEYFTDDPNLRYQY</sequence>
<dbReference type="SUPFAM" id="SSF54593">
    <property type="entry name" value="Glyoxalase/Bleomycin resistance protein/Dihydroxybiphenyl dioxygenase"/>
    <property type="match status" value="1"/>
</dbReference>
<dbReference type="InterPro" id="IPR029068">
    <property type="entry name" value="Glyas_Bleomycin-R_OHBP_Dase"/>
</dbReference>
<comment type="caution">
    <text evidence="2">The sequence shown here is derived from an EMBL/GenBank/DDBJ whole genome shotgun (WGS) entry which is preliminary data.</text>
</comment>
<protein>
    <submittedName>
        <fullName evidence="2">VOC family protein</fullName>
    </submittedName>
</protein>
<dbReference type="RefSeq" id="WP_244356832.1">
    <property type="nucleotide sequence ID" value="NZ_JAJNNZ010000005.1"/>
</dbReference>
<dbReference type="Pfam" id="PF00903">
    <property type="entry name" value="Glyoxalase"/>
    <property type="match status" value="1"/>
</dbReference>
<dbReference type="Proteomes" id="UP001139488">
    <property type="component" value="Unassembled WGS sequence"/>
</dbReference>
<dbReference type="InterPro" id="IPR004360">
    <property type="entry name" value="Glyas_Fos-R_dOase_dom"/>
</dbReference>
<dbReference type="Gene3D" id="3.10.180.10">
    <property type="entry name" value="2,3-Dihydroxybiphenyl 1,2-Dioxygenase, domain 1"/>
    <property type="match status" value="1"/>
</dbReference>
<dbReference type="InterPro" id="IPR037523">
    <property type="entry name" value="VOC_core"/>
</dbReference>
<keyword evidence="3" id="KW-1185">Reference proteome</keyword>
<evidence type="ECO:0000313" key="2">
    <source>
        <dbReference type="EMBL" id="MCJ2376912.1"/>
    </source>
</evidence>
<dbReference type="PROSITE" id="PS51819">
    <property type="entry name" value="VOC"/>
    <property type="match status" value="1"/>
</dbReference>
<evidence type="ECO:0000313" key="3">
    <source>
        <dbReference type="Proteomes" id="UP001139488"/>
    </source>
</evidence>
<reference evidence="2" key="1">
    <citation type="submission" date="2021-11" db="EMBL/GenBank/DDBJ databases">
        <title>Vibrio ZSDE26 sp. nov. and Vibrio ZSDZ34 sp. nov., isolated from coastal seawater in Qingdao.</title>
        <authorList>
            <person name="Zhang P."/>
        </authorList>
    </citation>
    <scope>NUCLEOTIDE SEQUENCE</scope>
    <source>
        <strain evidence="2">ZSDZ34</strain>
    </source>
</reference>
<proteinExistence type="predicted"/>
<organism evidence="2 3">
    <name type="scientific">Vibrio gelatinilyticus</name>
    <dbReference type="NCBI Taxonomy" id="2893468"/>
    <lineage>
        <taxon>Bacteria</taxon>
        <taxon>Pseudomonadati</taxon>
        <taxon>Pseudomonadota</taxon>
        <taxon>Gammaproteobacteria</taxon>
        <taxon>Vibrionales</taxon>
        <taxon>Vibrionaceae</taxon>
        <taxon>Vibrio</taxon>
    </lineage>
</organism>
<accession>A0A9X1W9R6</accession>
<evidence type="ECO:0000259" key="1">
    <source>
        <dbReference type="PROSITE" id="PS51819"/>
    </source>
</evidence>
<dbReference type="EMBL" id="JAJNNZ010000005">
    <property type="protein sequence ID" value="MCJ2376912.1"/>
    <property type="molecule type" value="Genomic_DNA"/>
</dbReference>
<name>A0A9X1W9R6_9VIBR</name>
<gene>
    <name evidence="2" type="ORF">LNL84_08690</name>
</gene>
<feature type="domain" description="VOC" evidence="1">
    <location>
        <begin position="3"/>
        <end position="127"/>
    </location>
</feature>